<comment type="caution">
    <text evidence="2">The sequence shown here is derived from an EMBL/GenBank/DDBJ whole genome shotgun (WGS) entry which is preliminary data.</text>
</comment>
<feature type="transmembrane region" description="Helical" evidence="1">
    <location>
        <begin position="81"/>
        <end position="102"/>
    </location>
</feature>
<protein>
    <submittedName>
        <fullName evidence="2">Uncharacterized protein</fullName>
    </submittedName>
</protein>
<proteinExistence type="predicted"/>
<evidence type="ECO:0000313" key="3">
    <source>
        <dbReference type="Proteomes" id="UP001153069"/>
    </source>
</evidence>
<sequence>MSQHDGIHMALAPFRMLCMSTSSSFCHDYDKNGMPKHVAWGIRVLQWFDALDLPIVVQIVLLGSAWLFFGFFMVVEALLIGSIYTPIVALVSLLGLIVVKSLGIRVSTRSKKTV</sequence>
<feature type="transmembrane region" description="Helical" evidence="1">
    <location>
        <begin position="53"/>
        <end position="75"/>
    </location>
</feature>
<dbReference type="OrthoDB" id="5212at2759"/>
<keyword evidence="1" id="KW-1133">Transmembrane helix</keyword>
<name>A0A9N8D4T1_9STRA</name>
<accession>A0A9N8D4T1</accession>
<organism evidence="2 3">
    <name type="scientific">Seminavis robusta</name>
    <dbReference type="NCBI Taxonomy" id="568900"/>
    <lineage>
        <taxon>Eukaryota</taxon>
        <taxon>Sar</taxon>
        <taxon>Stramenopiles</taxon>
        <taxon>Ochrophyta</taxon>
        <taxon>Bacillariophyta</taxon>
        <taxon>Bacillariophyceae</taxon>
        <taxon>Bacillariophycidae</taxon>
        <taxon>Naviculales</taxon>
        <taxon>Naviculaceae</taxon>
        <taxon>Seminavis</taxon>
    </lineage>
</organism>
<dbReference type="AlphaFoldDB" id="A0A9N8D4T1"/>
<keyword evidence="3" id="KW-1185">Reference proteome</keyword>
<keyword evidence="1" id="KW-0472">Membrane</keyword>
<dbReference type="Proteomes" id="UP001153069">
    <property type="component" value="Unassembled WGS sequence"/>
</dbReference>
<gene>
    <name evidence="2" type="ORF">SEMRO_1_G000530.1</name>
</gene>
<evidence type="ECO:0000256" key="1">
    <source>
        <dbReference type="SAM" id="Phobius"/>
    </source>
</evidence>
<keyword evidence="1" id="KW-0812">Transmembrane</keyword>
<dbReference type="EMBL" id="CAICTM010000001">
    <property type="protein sequence ID" value="CAB9496074.1"/>
    <property type="molecule type" value="Genomic_DNA"/>
</dbReference>
<reference evidence="2" key="1">
    <citation type="submission" date="2020-06" db="EMBL/GenBank/DDBJ databases">
        <authorList>
            <consortium name="Plant Systems Biology data submission"/>
        </authorList>
    </citation>
    <scope>NUCLEOTIDE SEQUENCE</scope>
    <source>
        <strain evidence="2">D6</strain>
    </source>
</reference>
<evidence type="ECO:0000313" key="2">
    <source>
        <dbReference type="EMBL" id="CAB9496074.1"/>
    </source>
</evidence>